<keyword evidence="1" id="KW-1003">Cell membrane</keyword>
<reference evidence="7 8" key="1">
    <citation type="submission" date="2014-06" db="EMBL/GenBank/DDBJ databases">
        <title>Whole Genome Sequences of Three Symbiotic Endozoicomonas Bacteria.</title>
        <authorList>
            <person name="Neave M.J."/>
            <person name="Apprill A."/>
            <person name="Voolstra C.R."/>
        </authorList>
    </citation>
    <scope>NUCLEOTIDE SEQUENCE [LARGE SCALE GENOMIC DNA]</scope>
    <source>
        <strain evidence="7 8">DSM 25634</strain>
    </source>
</reference>
<protein>
    <recommendedName>
        <fullName evidence="6">Lipopolysaccharide assembly protein A domain-containing protein</fullName>
    </recommendedName>
</protein>
<evidence type="ECO:0000256" key="3">
    <source>
        <dbReference type="ARBA" id="ARBA00022989"/>
    </source>
</evidence>
<evidence type="ECO:0000256" key="5">
    <source>
        <dbReference type="SAM" id="Phobius"/>
    </source>
</evidence>
<dbReference type="Pfam" id="PF06305">
    <property type="entry name" value="LapA_dom"/>
    <property type="match status" value="1"/>
</dbReference>
<name>A0A081NH30_9GAMM</name>
<dbReference type="AlphaFoldDB" id="A0A081NH30"/>
<feature type="transmembrane region" description="Helical" evidence="5">
    <location>
        <begin position="50"/>
        <end position="76"/>
    </location>
</feature>
<keyword evidence="3 5" id="KW-1133">Transmembrane helix</keyword>
<evidence type="ECO:0000256" key="1">
    <source>
        <dbReference type="ARBA" id="ARBA00022475"/>
    </source>
</evidence>
<dbReference type="EMBL" id="JOKH01000002">
    <property type="protein sequence ID" value="KEQ17753.1"/>
    <property type="molecule type" value="Genomic_DNA"/>
</dbReference>
<accession>A0A081NH30</accession>
<dbReference type="GO" id="GO:0005886">
    <property type="term" value="C:plasma membrane"/>
    <property type="evidence" value="ECO:0007669"/>
    <property type="project" value="InterPro"/>
</dbReference>
<dbReference type="OrthoDB" id="6197465at2"/>
<organism evidence="7 8">
    <name type="scientific">Endozoicomonas numazuensis</name>
    <dbReference type="NCBI Taxonomy" id="1137799"/>
    <lineage>
        <taxon>Bacteria</taxon>
        <taxon>Pseudomonadati</taxon>
        <taxon>Pseudomonadota</taxon>
        <taxon>Gammaproteobacteria</taxon>
        <taxon>Oceanospirillales</taxon>
        <taxon>Endozoicomonadaceae</taxon>
        <taxon>Endozoicomonas</taxon>
    </lineage>
</organism>
<comment type="caution">
    <text evidence="7">The sequence shown here is derived from an EMBL/GenBank/DDBJ whole genome shotgun (WGS) entry which is preliminary data.</text>
</comment>
<dbReference type="STRING" id="1137799.GZ78_08715"/>
<evidence type="ECO:0000256" key="2">
    <source>
        <dbReference type="ARBA" id="ARBA00022692"/>
    </source>
</evidence>
<keyword evidence="4 5" id="KW-0472">Membrane</keyword>
<keyword evidence="2 5" id="KW-0812">Transmembrane</keyword>
<gene>
    <name evidence="7" type="ORF">GZ78_08715</name>
</gene>
<evidence type="ECO:0000313" key="7">
    <source>
        <dbReference type="EMBL" id="KEQ17753.1"/>
    </source>
</evidence>
<dbReference type="RefSeq" id="WP_034834624.1">
    <property type="nucleotide sequence ID" value="NZ_JOKH01000002.1"/>
</dbReference>
<proteinExistence type="predicted"/>
<keyword evidence="8" id="KW-1185">Reference proteome</keyword>
<dbReference type="InterPro" id="IPR010445">
    <property type="entry name" value="LapA_dom"/>
</dbReference>
<evidence type="ECO:0000313" key="8">
    <source>
        <dbReference type="Proteomes" id="UP000028073"/>
    </source>
</evidence>
<sequence>MISLLGIWLKRLFILLGSLTLLVILVNFIVANPQLIRFDLAGVSLPELKASSVVVISFIMGGVFGLLVSLIAMTRLRLANASYSRKLARRDAEIQKLRANALKGLT</sequence>
<feature type="transmembrane region" description="Helical" evidence="5">
    <location>
        <begin position="12"/>
        <end position="30"/>
    </location>
</feature>
<dbReference type="Proteomes" id="UP000028073">
    <property type="component" value="Unassembled WGS sequence"/>
</dbReference>
<evidence type="ECO:0000256" key="4">
    <source>
        <dbReference type="ARBA" id="ARBA00023136"/>
    </source>
</evidence>
<feature type="domain" description="Lipopolysaccharide assembly protein A" evidence="6">
    <location>
        <begin position="32"/>
        <end position="94"/>
    </location>
</feature>
<evidence type="ECO:0000259" key="6">
    <source>
        <dbReference type="Pfam" id="PF06305"/>
    </source>
</evidence>